<comment type="caution">
    <text evidence="1">The sequence shown here is derived from an EMBL/GenBank/DDBJ whole genome shotgun (WGS) entry which is preliminary data.</text>
</comment>
<dbReference type="EMBL" id="CAAALY010077606">
    <property type="protein sequence ID" value="VEL26025.1"/>
    <property type="molecule type" value="Genomic_DNA"/>
</dbReference>
<accession>A0A3S5AKF2</accession>
<keyword evidence="2" id="KW-1185">Reference proteome</keyword>
<evidence type="ECO:0000313" key="2">
    <source>
        <dbReference type="Proteomes" id="UP000784294"/>
    </source>
</evidence>
<organism evidence="1 2">
    <name type="scientific">Protopolystoma xenopodis</name>
    <dbReference type="NCBI Taxonomy" id="117903"/>
    <lineage>
        <taxon>Eukaryota</taxon>
        <taxon>Metazoa</taxon>
        <taxon>Spiralia</taxon>
        <taxon>Lophotrochozoa</taxon>
        <taxon>Platyhelminthes</taxon>
        <taxon>Monogenea</taxon>
        <taxon>Polyopisthocotylea</taxon>
        <taxon>Polystomatidea</taxon>
        <taxon>Polystomatidae</taxon>
        <taxon>Protopolystoma</taxon>
    </lineage>
</organism>
<protein>
    <submittedName>
        <fullName evidence="1">Uncharacterized protein</fullName>
    </submittedName>
</protein>
<sequence length="67" mass="7089">MVTASWCSAGGGDTTSPIAVGSGVWPSLVASRRPRLGCGHFIKARSAQLIRLRAICCTRGRPRLQPP</sequence>
<dbReference type="Proteomes" id="UP000784294">
    <property type="component" value="Unassembled WGS sequence"/>
</dbReference>
<name>A0A3S5AKF2_9PLAT</name>
<gene>
    <name evidence="1" type="ORF">PXEA_LOCUS19465</name>
</gene>
<dbReference type="AlphaFoldDB" id="A0A3S5AKF2"/>
<evidence type="ECO:0000313" key="1">
    <source>
        <dbReference type="EMBL" id="VEL26025.1"/>
    </source>
</evidence>
<proteinExistence type="predicted"/>
<reference evidence="1" key="1">
    <citation type="submission" date="2018-11" db="EMBL/GenBank/DDBJ databases">
        <authorList>
            <consortium name="Pathogen Informatics"/>
        </authorList>
    </citation>
    <scope>NUCLEOTIDE SEQUENCE</scope>
</reference>